<comment type="similarity">
    <text evidence="1">Belongs to the heat shock protein 90 family.</text>
</comment>
<dbReference type="PANTHER" id="PTHR11528">
    <property type="entry name" value="HEAT SHOCK PROTEIN 90 FAMILY MEMBER"/>
    <property type="match status" value="1"/>
</dbReference>
<evidence type="ECO:0000256" key="4">
    <source>
        <dbReference type="ARBA" id="ARBA00023186"/>
    </source>
</evidence>
<protein>
    <recommendedName>
        <fullName evidence="5">HD-CE domain-containing protein</fullName>
    </recommendedName>
</protein>
<evidence type="ECO:0000256" key="3">
    <source>
        <dbReference type="ARBA" id="ARBA00022840"/>
    </source>
</evidence>
<dbReference type="GO" id="GO:0051082">
    <property type="term" value="F:unfolded protein binding"/>
    <property type="evidence" value="ECO:0007669"/>
    <property type="project" value="InterPro"/>
</dbReference>
<reference evidence="6" key="1">
    <citation type="journal article" date="2018" name="Genome Biol.">
        <title>SKESA: strategic k-mer extension for scrupulous assemblies.</title>
        <authorList>
            <person name="Souvorov A."/>
            <person name="Agarwala R."/>
            <person name="Lipman D.J."/>
        </authorList>
    </citation>
    <scope>NUCLEOTIDE SEQUENCE</scope>
    <source>
        <strain evidence="6">CAVp300</strain>
    </source>
</reference>
<evidence type="ECO:0000256" key="1">
    <source>
        <dbReference type="ARBA" id="ARBA00008239"/>
    </source>
</evidence>
<dbReference type="InterPro" id="IPR001404">
    <property type="entry name" value="Hsp90_fam"/>
</dbReference>
<dbReference type="EMBL" id="DACSUM010000001">
    <property type="protein sequence ID" value="HAT3579883.1"/>
    <property type="molecule type" value="Genomic_DNA"/>
</dbReference>
<name>A0A9P3T2U2_KLUIN</name>
<dbReference type="PRINTS" id="PR00775">
    <property type="entry name" value="HEATSHOCK90"/>
</dbReference>
<organism evidence="6 7">
    <name type="scientific">Kluyvera intermedia</name>
    <name type="common">Enterobacter intermedius</name>
    <dbReference type="NCBI Taxonomy" id="61648"/>
    <lineage>
        <taxon>Bacteria</taxon>
        <taxon>Pseudomonadati</taxon>
        <taxon>Pseudomonadota</taxon>
        <taxon>Gammaproteobacteria</taxon>
        <taxon>Enterobacterales</taxon>
        <taxon>Enterobacteriaceae</taxon>
        <taxon>Kluyvera</taxon>
    </lineage>
</organism>
<evidence type="ECO:0000259" key="5">
    <source>
        <dbReference type="Pfam" id="PF24391"/>
    </source>
</evidence>
<dbReference type="GO" id="GO:0005524">
    <property type="term" value="F:ATP binding"/>
    <property type="evidence" value="ECO:0007669"/>
    <property type="project" value="UniProtKB-KW"/>
</dbReference>
<keyword evidence="4" id="KW-0143">Chaperone</keyword>
<feature type="domain" description="HD-CE" evidence="5">
    <location>
        <begin position="51"/>
        <end position="305"/>
    </location>
</feature>
<dbReference type="Gene3D" id="3.30.565.10">
    <property type="entry name" value="Histidine kinase-like ATPase, C-terminal domain"/>
    <property type="match status" value="1"/>
</dbReference>
<reference evidence="6" key="2">
    <citation type="submission" date="2020-10" db="EMBL/GenBank/DDBJ databases">
        <authorList>
            <consortium name="NCBI Pathogen Detection Project"/>
        </authorList>
    </citation>
    <scope>NUCLEOTIDE SEQUENCE</scope>
    <source>
        <strain evidence="6">CAVp300</strain>
    </source>
</reference>
<evidence type="ECO:0000313" key="6">
    <source>
        <dbReference type="EMBL" id="HAT3579883.1"/>
    </source>
</evidence>
<dbReference type="RefSeq" id="WP_139153692.1">
    <property type="nucleotide sequence ID" value="NZ_CABMNU010000005.1"/>
</dbReference>
<gene>
    <name evidence="6" type="ORF">I8531_000122</name>
</gene>
<dbReference type="GO" id="GO:0016887">
    <property type="term" value="F:ATP hydrolysis activity"/>
    <property type="evidence" value="ECO:0007669"/>
    <property type="project" value="InterPro"/>
</dbReference>
<dbReference type="SUPFAM" id="SSF55874">
    <property type="entry name" value="ATPase domain of HSP90 chaperone/DNA topoisomerase II/histidine kinase"/>
    <property type="match status" value="1"/>
</dbReference>
<sequence length="879" mass="99146">MNNFKETLLWKMAFESEQAKAHQSSVEALIASFTKARENARVLVSEISIDLPNYTVHDIEHLDALWEISSQIVGPNFCINPVEGFVLGCSFLFHDSAMTMAAYPGGLEEIKDSREWKRIYNRIKGSSDGDIDNMSVIEIFLREQHAIRAEKLPKVSWKGDSGFRYLIDDADSREKFGDFIGQVAASHWWDHAKLENSMQDKIIPAPSPFPSSWSIDLLKLACVLRVADAAQIDERRAPGFLHALRKNRLSDYSNHHWTFQNKLTQAQNRNDTLYFAALRPFPKNEAKEWWMLHDTLKMIDSELRKTDDLLARRRGNDCRFSARRVSNIESAANLKTCIQTDGWHPIDTEFSISDIPQLIANLGGDQLYGHDNMAALREIIQNAMDSVRLRQIVDPQAPSPLVEVELIKENDSCLLKVRDNGVGMSEFSIVENLLSFGKSGWLNDTAIGEYNDNFPHKNNVSGRYEIGFFSIFMLGNKIEIKSRRFDSSPDQTSLLSFPEGLNTRPLLCGAEYTDRMMAGGTEISVHLDIEKLEKGFWHSETEYEFWSVSENGIRTLSEAISRSFPTSNVPVKVINGDIYEIIDGRNWETEPVSVFLKRVEGDLYSNEIGAPFESAVSLIKEVSGEIVGRASLYPDRLSNRYHPDKSISGTIVSQGAKICTGSFRGVLLGTPVRAARDFASLLASSDAIQKWATEQGSLLQKVASKDEDQESIAEQISSIGGDIGNLKFCEIGGVYFNKNELLDFLRNKNEVWVIFNSAASLERPKDKPSSRTDCCISVGYGVRGFINSPIWARSFPEFKKQKALNEIVLEIISKEFNISDDVMKKITKIEDGCSVYKASAPTWQCDDGTISNIDGQYFKRNISLDDVDQFFIPEDQRDY</sequence>
<accession>A0A9P3T2U2</accession>
<keyword evidence="2" id="KW-0547">Nucleotide-binding</keyword>
<dbReference type="Proteomes" id="UP000867740">
    <property type="component" value="Unassembled WGS sequence"/>
</dbReference>
<evidence type="ECO:0000313" key="7">
    <source>
        <dbReference type="Proteomes" id="UP000867740"/>
    </source>
</evidence>
<dbReference type="Pfam" id="PF13589">
    <property type="entry name" value="HATPase_c_3"/>
    <property type="match status" value="1"/>
</dbReference>
<proteinExistence type="inferred from homology"/>
<dbReference type="InterPro" id="IPR020575">
    <property type="entry name" value="Hsp90_N"/>
</dbReference>
<evidence type="ECO:0000256" key="2">
    <source>
        <dbReference type="ARBA" id="ARBA00022741"/>
    </source>
</evidence>
<dbReference type="InterPro" id="IPR036890">
    <property type="entry name" value="HATPase_C_sf"/>
</dbReference>
<dbReference type="Pfam" id="PF24391">
    <property type="entry name" value="HD-CE"/>
    <property type="match status" value="1"/>
</dbReference>
<dbReference type="AlphaFoldDB" id="A0A9P3T2U2"/>
<keyword evidence="3" id="KW-0067">ATP-binding</keyword>
<dbReference type="GO" id="GO:0140662">
    <property type="term" value="F:ATP-dependent protein folding chaperone"/>
    <property type="evidence" value="ECO:0007669"/>
    <property type="project" value="InterPro"/>
</dbReference>
<dbReference type="InterPro" id="IPR056471">
    <property type="entry name" value="HD-CE"/>
</dbReference>
<comment type="caution">
    <text evidence="6">The sequence shown here is derived from an EMBL/GenBank/DDBJ whole genome shotgun (WGS) entry which is preliminary data.</text>
</comment>